<comment type="subcellular location">
    <subcellularLocation>
        <location evidence="3">Endomembrane system</location>
    </subcellularLocation>
    <subcellularLocation>
        <location evidence="2">Membrane</location>
        <topology evidence="2">Multi-pass membrane protein</topology>
    </subcellularLocation>
</comment>
<evidence type="ECO:0000256" key="3">
    <source>
        <dbReference type="ARBA" id="ARBA00004308"/>
    </source>
</evidence>
<evidence type="ECO:0000313" key="19">
    <source>
        <dbReference type="Proteomes" id="UP000214588"/>
    </source>
</evidence>
<keyword evidence="14" id="KW-1208">Phospholipid metabolism</keyword>
<organism evidence="18 19">
    <name type="scientific">Natranaerobius trueperi</name>
    <dbReference type="NCBI Taxonomy" id="759412"/>
    <lineage>
        <taxon>Bacteria</taxon>
        <taxon>Bacillati</taxon>
        <taxon>Bacillota</taxon>
        <taxon>Clostridia</taxon>
        <taxon>Natranaerobiales</taxon>
        <taxon>Natranaerobiaceae</taxon>
        <taxon>Natranaerobius</taxon>
    </lineage>
</organism>
<keyword evidence="19" id="KW-1185">Reference proteome</keyword>
<sequence>MGISKWMPSILTFTNLSLGFLALVLLYTGNERMALSLVILALCFDGVDGRLARKLNVTAVFGKELDSLSDNFSFGIVPAYFYVVHQSEITSLHLVLALVFLICGTFQVAKYNTDFLYGSSENVLLGLPINVAGIMVAIMSYMTIFPIYVEALIIVILSILMVPEIPYPSLKGYQPTKKIHFLLPILTAIIFIVFPIVTFAMLSLYVLIGLINAFFNVDVLQKSNQ</sequence>
<dbReference type="GO" id="GO:0003882">
    <property type="term" value="F:CDP-diacylglycerol-serine O-phosphatidyltransferase activity"/>
    <property type="evidence" value="ECO:0007669"/>
    <property type="project" value="UniProtKB-EC"/>
</dbReference>
<evidence type="ECO:0000256" key="13">
    <source>
        <dbReference type="ARBA" id="ARBA00023209"/>
    </source>
</evidence>
<feature type="transmembrane region" description="Helical" evidence="17">
    <location>
        <begin position="182"/>
        <end position="215"/>
    </location>
</feature>
<evidence type="ECO:0000313" key="18">
    <source>
        <dbReference type="EMBL" id="OWZ82923.1"/>
    </source>
</evidence>
<keyword evidence="11" id="KW-0443">Lipid metabolism</keyword>
<feature type="transmembrane region" description="Helical" evidence="17">
    <location>
        <begin position="91"/>
        <end position="109"/>
    </location>
</feature>
<evidence type="ECO:0000256" key="10">
    <source>
        <dbReference type="ARBA" id="ARBA00022989"/>
    </source>
</evidence>
<evidence type="ECO:0000256" key="17">
    <source>
        <dbReference type="SAM" id="Phobius"/>
    </source>
</evidence>
<dbReference type="PROSITE" id="PS00379">
    <property type="entry name" value="CDP_ALCOHOL_P_TRANSF"/>
    <property type="match status" value="1"/>
</dbReference>
<accession>A0A226BVA4</accession>
<keyword evidence="13" id="KW-0594">Phospholipid biosynthesis</keyword>
<dbReference type="EMBL" id="NIQC01000033">
    <property type="protein sequence ID" value="OWZ82923.1"/>
    <property type="molecule type" value="Genomic_DNA"/>
</dbReference>
<dbReference type="InterPro" id="IPR043130">
    <property type="entry name" value="CDP-OH_PTrfase_TM_dom"/>
</dbReference>
<dbReference type="GO" id="GO:0012505">
    <property type="term" value="C:endomembrane system"/>
    <property type="evidence" value="ECO:0007669"/>
    <property type="project" value="UniProtKB-SubCell"/>
</dbReference>
<keyword evidence="10 17" id="KW-1133">Transmembrane helix</keyword>
<dbReference type="RefSeq" id="WP_089024363.1">
    <property type="nucleotide sequence ID" value="NZ_NIQC01000033.1"/>
</dbReference>
<evidence type="ECO:0000256" key="2">
    <source>
        <dbReference type="ARBA" id="ARBA00004141"/>
    </source>
</evidence>
<dbReference type="GO" id="GO:0008654">
    <property type="term" value="P:phospholipid biosynthetic process"/>
    <property type="evidence" value="ECO:0007669"/>
    <property type="project" value="UniProtKB-KW"/>
</dbReference>
<keyword evidence="9 17" id="KW-0812">Transmembrane</keyword>
<comment type="similarity">
    <text evidence="4 16">Belongs to the CDP-alcohol phosphatidyltransferase class-I family.</text>
</comment>
<proteinExistence type="inferred from homology"/>
<comment type="catalytic activity">
    <reaction evidence="1">
        <text>a CDP-1,2-diacyl-sn-glycerol + L-serine = a 1,2-diacyl-sn-glycero-3-phospho-L-serine + CMP + H(+)</text>
        <dbReference type="Rhea" id="RHEA:16913"/>
        <dbReference type="ChEBI" id="CHEBI:15378"/>
        <dbReference type="ChEBI" id="CHEBI:33384"/>
        <dbReference type="ChEBI" id="CHEBI:57262"/>
        <dbReference type="ChEBI" id="CHEBI:58332"/>
        <dbReference type="ChEBI" id="CHEBI:60377"/>
        <dbReference type="EC" id="2.7.8.8"/>
    </reaction>
</comment>
<evidence type="ECO:0000256" key="5">
    <source>
        <dbReference type="ARBA" id="ARBA00013174"/>
    </source>
</evidence>
<dbReference type="Gene3D" id="1.20.120.1760">
    <property type="match status" value="1"/>
</dbReference>
<evidence type="ECO:0000256" key="15">
    <source>
        <dbReference type="ARBA" id="ARBA00032361"/>
    </source>
</evidence>
<dbReference type="InterPro" id="IPR048254">
    <property type="entry name" value="CDP_ALCOHOL_P_TRANSF_CS"/>
</dbReference>
<name>A0A226BVA4_9FIRM</name>
<dbReference type="OrthoDB" id="9777147at2"/>
<protein>
    <recommendedName>
        <fullName evidence="6">CDP-diacylglycerol--serine O-phosphatidyltransferase</fullName>
        <ecNumber evidence="5">2.7.8.8</ecNumber>
    </recommendedName>
    <alternativeName>
        <fullName evidence="15">Phosphatidylserine synthase</fullName>
    </alternativeName>
</protein>
<dbReference type="NCBIfam" id="TIGR00473">
    <property type="entry name" value="pssA"/>
    <property type="match status" value="1"/>
</dbReference>
<evidence type="ECO:0000256" key="11">
    <source>
        <dbReference type="ARBA" id="ARBA00023098"/>
    </source>
</evidence>
<evidence type="ECO:0000256" key="4">
    <source>
        <dbReference type="ARBA" id="ARBA00010441"/>
    </source>
</evidence>
<evidence type="ECO:0000256" key="1">
    <source>
        <dbReference type="ARBA" id="ARBA00000287"/>
    </source>
</evidence>
<dbReference type="InterPro" id="IPR004533">
    <property type="entry name" value="CDP-diaglyc--ser_O-PTrfase"/>
</dbReference>
<comment type="caution">
    <text evidence="18">The sequence shown here is derived from an EMBL/GenBank/DDBJ whole genome shotgun (WGS) entry which is preliminary data.</text>
</comment>
<dbReference type="InterPro" id="IPR000462">
    <property type="entry name" value="CDP-OH_P_trans"/>
</dbReference>
<dbReference type="Pfam" id="PF01066">
    <property type="entry name" value="CDP-OH_P_transf"/>
    <property type="match status" value="1"/>
</dbReference>
<dbReference type="EC" id="2.7.8.8" evidence="5"/>
<evidence type="ECO:0000256" key="8">
    <source>
        <dbReference type="ARBA" id="ARBA00022679"/>
    </source>
</evidence>
<dbReference type="Proteomes" id="UP000214588">
    <property type="component" value="Unassembled WGS sequence"/>
</dbReference>
<evidence type="ECO:0000256" key="12">
    <source>
        <dbReference type="ARBA" id="ARBA00023136"/>
    </source>
</evidence>
<evidence type="ECO:0000256" key="9">
    <source>
        <dbReference type="ARBA" id="ARBA00022692"/>
    </source>
</evidence>
<evidence type="ECO:0000256" key="7">
    <source>
        <dbReference type="ARBA" id="ARBA00022516"/>
    </source>
</evidence>
<keyword evidence="8 16" id="KW-0808">Transferase</keyword>
<dbReference type="AlphaFoldDB" id="A0A226BVA4"/>
<dbReference type="GO" id="GO:0016020">
    <property type="term" value="C:membrane"/>
    <property type="evidence" value="ECO:0007669"/>
    <property type="project" value="UniProtKB-SubCell"/>
</dbReference>
<keyword evidence="12 17" id="KW-0472">Membrane</keyword>
<evidence type="ECO:0000256" key="14">
    <source>
        <dbReference type="ARBA" id="ARBA00023264"/>
    </source>
</evidence>
<evidence type="ECO:0000256" key="6">
    <source>
        <dbReference type="ARBA" id="ARBA00017171"/>
    </source>
</evidence>
<keyword evidence="7" id="KW-0444">Lipid biosynthesis</keyword>
<reference evidence="18 19" key="1">
    <citation type="submission" date="2017-06" db="EMBL/GenBank/DDBJ databases">
        <title>Draft Genome Sequence of Natranaerobius trueperi halophilic, alkalithermophilic bacteria from soda lakes.</title>
        <authorList>
            <person name="Zhao B."/>
        </authorList>
    </citation>
    <scope>NUCLEOTIDE SEQUENCE [LARGE SCALE GENOMIC DNA]</scope>
    <source>
        <strain evidence="18 19">DSM 18760</strain>
    </source>
</reference>
<gene>
    <name evidence="18" type="primary">pssA</name>
    <name evidence="18" type="ORF">CDO51_11320</name>
</gene>
<evidence type="ECO:0000256" key="16">
    <source>
        <dbReference type="RuleBase" id="RU003750"/>
    </source>
</evidence>
<feature type="transmembrane region" description="Helical" evidence="17">
    <location>
        <begin position="6"/>
        <end position="27"/>
    </location>
</feature>
<feature type="transmembrane region" description="Helical" evidence="17">
    <location>
        <begin position="129"/>
        <end position="162"/>
    </location>
</feature>